<evidence type="ECO:0000256" key="5">
    <source>
        <dbReference type="ARBA" id="ARBA00023136"/>
    </source>
</evidence>
<keyword evidence="3 6" id="KW-0812">Transmembrane</keyword>
<dbReference type="Pfam" id="PF01925">
    <property type="entry name" value="TauE"/>
    <property type="match status" value="1"/>
</dbReference>
<feature type="transmembrane region" description="Helical" evidence="6">
    <location>
        <begin position="106"/>
        <end position="134"/>
    </location>
</feature>
<comment type="subcellular location">
    <subcellularLocation>
        <location evidence="6">Cell membrane</location>
        <topology evidence="6">Multi-pass membrane protein</topology>
    </subcellularLocation>
    <subcellularLocation>
        <location evidence="1">Membrane</location>
        <topology evidence="1">Multi-pass membrane protein</topology>
    </subcellularLocation>
</comment>
<accession>A0A1Z4N1J0</accession>
<dbReference type="PANTHER" id="PTHR43701:SF2">
    <property type="entry name" value="MEMBRANE TRANSPORTER PROTEIN YJNA-RELATED"/>
    <property type="match status" value="1"/>
</dbReference>
<keyword evidence="4 6" id="KW-1133">Transmembrane helix</keyword>
<dbReference type="EMBL" id="AP018248">
    <property type="protein sequence ID" value="BAY99597.1"/>
    <property type="molecule type" value="Genomic_DNA"/>
</dbReference>
<feature type="transmembrane region" description="Helical" evidence="6">
    <location>
        <begin position="6"/>
        <end position="29"/>
    </location>
</feature>
<dbReference type="InterPro" id="IPR051598">
    <property type="entry name" value="TSUP/Inactive_protease-like"/>
</dbReference>
<proteinExistence type="inferred from homology"/>
<evidence type="ECO:0000256" key="6">
    <source>
        <dbReference type="RuleBase" id="RU363041"/>
    </source>
</evidence>
<gene>
    <name evidence="7" type="ORF">NIES37_35800</name>
</gene>
<name>A0A1Z4N1J0_9CYAN</name>
<protein>
    <recommendedName>
        <fullName evidence="6">Probable membrane transporter protein</fullName>
    </recommendedName>
</protein>
<keyword evidence="6" id="KW-1003">Cell membrane</keyword>
<evidence type="ECO:0000313" key="8">
    <source>
        <dbReference type="Proteomes" id="UP000218785"/>
    </source>
</evidence>
<reference evidence="7 8" key="1">
    <citation type="submission" date="2017-06" db="EMBL/GenBank/DDBJ databases">
        <title>Genome sequencing of cyanobaciteial culture collection at National Institute for Environmental Studies (NIES).</title>
        <authorList>
            <person name="Hirose Y."/>
            <person name="Shimura Y."/>
            <person name="Fujisawa T."/>
            <person name="Nakamura Y."/>
            <person name="Kawachi M."/>
        </authorList>
    </citation>
    <scope>NUCLEOTIDE SEQUENCE [LARGE SCALE GENOMIC DNA]</scope>
    <source>
        <strain evidence="7 8">NIES-37</strain>
    </source>
</reference>
<dbReference type="AlphaFoldDB" id="A0A1Z4N1J0"/>
<keyword evidence="5 6" id="KW-0472">Membrane</keyword>
<evidence type="ECO:0000256" key="2">
    <source>
        <dbReference type="ARBA" id="ARBA00009142"/>
    </source>
</evidence>
<evidence type="ECO:0000313" key="7">
    <source>
        <dbReference type="EMBL" id="BAY99597.1"/>
    </source>
</evidence>
<evidence type="ECO:0000256" key="1">
    <source>
        <dbReference type="ARBA" id="ARBA00004141"/>
    </source>
</evidence>
<sequence>MDFFLLPLFSFLVGIVVGLTGIGGASLITPMLIFVFQVPPAVAVSSDVVAATLMKVVGGIKHWQQQTLDAEVVKWLALGSVPGSLFGVGILHLIKMRAENNLNEFMLHLLGATILLVTFLALVQMLLLTFFPLLKLPELPKFDLNTQLGRLQTVSIGAFLGCIVSLTSVASGSMFALVLIAFFRLDARKLVGTDISQAAILLLFTALGHLTLGTVDWNLVLPIWFGSVPGVLIGAKVCQIAPQKPLRFIIYSLLMMVSLKLVY</sequence>
<dbReference type="GO" id="GO:0005886">
    <property type="term" value="C:plasma membrane"/>
    <property type="evidence" value="ECO:0007669"/>
    <property type="project" value="UniProtKB-SubCell"/>
</dbReference>
<dbReference type="KEGG" id="ttq:NIES37_35800"/>
<comment type="similarity">
    <text evidence="2 6">Belongs to the 4-toluene sulfonate uptake permease (TSUP) (TC 2.A.102) family.</text>
</comment>
<evidence type="ECO:0000256" key="3">
    <source>
        <dbReference type="ARBA" id="ARBA00022692"/>
    </source>
</evidence>
<dbReference type="InterPro" id="IPR002781">
    <property type="entry name" value="TM_pro_TauE-like"/>
</dbReference>
<evidence type="ECO:0000256" key="4">
    <source>
        <dbReference type="ARBA" id="ARBA00022989"/>
    </source>
</evidence>
<dbReference type="Proteomes" id="UP000218785">
    <property type="component" value="Chromosome"/>
</dbReference>
<feature type="transmembrane region" description="Helical" evidence="6">
    <location>
        <begin position="72"/>
        <end position="94"/>
    </location>
</feature>
<organism evidence="7 8">
    <name type="scientific">Tolypothrix tenuis PCC 7101</name>
    <dbReference type="NCBI Taxonomy" id="231146"/>
    <lineage>
        <taxon>Bacteria</taxon>
        <taxon>Bacillati</taxon>
        <taxon>Cyanobacteriota</taxon>
        <taxon>Cyanophyceae</taxon>
        <taxon>Nostocales</taxon>
        <taxon>Tolypothrichaceae</taxon>
        <taxon>Tolypothrix</taxon>
    </lineage>
</organism>
<keyword evidence="8" id="KW-1185">Reference proteome</keyword>
<dbReference type="PANTHER" id="PTHR43701">
    <property type="entry name" value="MEMBRANE TRANSPORTER PROTEIN MJ0441-RELATED"/>
    <property type="match status" value="1"/>
</dbReference>
<dbReference type="RefSeq" id="WP_096577845.1">
    <property type="nucleotide sequence ID" value="NZ_CAWNJS010000001.1"/>
</dbReference>
<feature type="transmembrane region" description="Helical" evidence="6">
    <location>
        <begin position="154"/>
        <end position="183"/>
    </location>
</feature>
<feature type="transmembrane region" description="Helical" evidence="6">
    <location>
        <begin position="195"/>
        <end position="213"/>
    </location>
</feature>